<dbReference type="InterPro" id="IPR001680">
    <property type="entry name" value="WD40_rpt"/>
</dbReference>
<feature type="compositionally biased region" description="Polar residues" evidence="2">
    <location>
        <begin position="738"/>
        <end position="751"/>
    </location>
</feature>
<dbReference type="Gene3D" id="2.130.10.10">
    <property type="entry name" value="YVTN repeat-like/Quinoprotein amine dehydrogenase"/>
    <property type="match status" value="3"/>
</dbReference>
<dbReference type="AlphaFoldDB" id="A0A1R0H298"/>
<gene>
    <name evidence="3" type="ORF">AYI68_g2618</name>
</gene>
<dbReference type="Proteomes" id="UP000187455">
    <property type="component" value="Unassembled WGS sequence"/>
</dbReference>
<evidence type="ECO:0000313" key="4">
    <source>
        <dbReference type="Proteomes" id="UP000187455"/>
    </source>
</evidence>
<name>A0A1R0H298_9FUNG</name>
<dbReference type="STRING" id="133383.A0A1R0H298"/>
<dbReference type="OrthoDB" id="8883818at2759"/>
<evidence type="ECO:0000256" key="2">
    <source>
        <dbReference type="SAM" id="MobiDB-lite"/>
    </source>
</evidence>
<dbReference type="PANTHER" id="PTHR44163">
    <property type="entry name" value="U3 SMALL NUCLEOLAR RNA-ASSOCIATED PROTEIN 4 HOMOLOG"/>
    <property type="match status" value="1"/>
</dbReference>
<dbReference type="PROSITE" id="PS50082">
    <property type="entry name" value="WD_REPEATS_2"/>
    <property type="match status" value="1"/>
</dbReference>
<proteinExistence type="predicted"/>
<dbReference type="GO" id="GO:0000462">
    <property type="term" value="P:maturation of SSU-rRNA from tricistronic rRNA transcript (SSU-rRNA, 5.8S rRNA, LSU-rRNA)"/>
    <property type="evidence" value="ECO:0007669"/>
    <property type="project" value="InterPro"/>
</dbReference>
<organism evidence="3 4">
    <name type="scientific">Smittium mucronatum</name>
    <dbReference type="NCBI Taxonomy" id="133383"/>
    <lineage>
        <taxon>Eukaryota</taxon>
        <taxon>Fungi</taxon>
        <taxon>Fungi incertae sedis</taxon>
        <taxon>Zoopagomycota</taxon>
        <taxon>Kickxellomycotina</taxon>
        <taxon>Harpellomycetes</taxon>
        <taxon>Harpellales</taxon>
        <taxon>Legeriomycetaceae</taxon>
        <taxon>Smittium</taxon>
    </lineage>
</organism>
<dbReference type="GO" id="GO:0003723">
    <property type="term" value="F:RNA binding"/>
    <property type="evidence" value="ECO:0007669"/>
    <property type="project" value="TreeGrafter"/>
</dbReference>
<dbReference type="InterPro" id="IPR015943">
    <property type="entry name" value="WD40/YVTN_repeat-like_dom_sf"/>
</dbReference>
<dbReference type="SMART" id="SM00320">
    <property type="entry name" value="WD40"/>
    <property type="match status" value="6"/>
</dbReference>
<feature type="region of interest" description="Disordered" evidence="2">
    <location>
        <begin position="786"/>
        <end position="820"/>
    </location>
</feature>
<dbReference type="InterPro" id="IPR046351">
    <property type="entry name" value="UTP4"/>
</dbReference>
<accession>A0A1R0H298</accession>
<evidence type="ECO:0000313" key="3">
    <source>
        <dbReference type="EMBL" id="OLY83248.1"/>
    </source>
</evidence>
<dbReference type="Pfam" id="PF00400">
    <property type="entry name" value="WD40"/>
    <property type="match status" value="1"/>
</dbReference>
<dbReference type="GO" id="GO:0032040">
    <property type="term" value="C:small-subunit processome"/>
    <property type="evidence" value="ECO:0007669"/>
    <property type="project" value="TreeGrafter"/>
</dbReference>
<feature type="repeat" description="WD" evidence="1">
    <location>
        <begin position="170"/>
        <end position="211"/>
    </location>
</feature>
<dbReference type="SUPFAM" id="SSF50978">
    <property type="entry name" value="WD40 repeat-like"/>
    <property type="match status" value="2"/>
</dbReference>
<sequence length="898" mass="100659">MEIHRIRFADYTPSTINAMAHTPSTWKGKKYLAVGRANGDIELWSFNGKYVLERNIPGPKGLSLETLVWSHQVELTAEDKELYETKEERNIAIKNLTSAPPRLFSAGTNGAIIEWSLSSSLPKKALDSYGGSIWKLSVNNANTTISAATDDGYIRLFDITDGGLTYTKNLEHTKNKILSLCWSEDDSKIFGGSDDGCIRCWDVFGGRIMNRMTANRDSDTITIVWDLIMLNGNILASGDSCGNDRTYLYASGVDNSVIQFRDFHNTKNSKKKFKSSAQPAESILSVTRWIEMGFKRSHSHDVKAISVQNYTGGTVVVSGGVDGQIIVYESRRISDSLPVHFPFFPTQNGVLSFSDVDRLMLMRESKDLKLWKIGQASSESQELAKILDNGTVLEKENDSEPIITIQPILASSIVCSSISPNGRWIALSDNEQVKLFRVLGNLDKTDSIYIKKVENFFNIPANLIKSLENLSKFAYKLYFTKDSRYLVIGTNELLLYVIEMIEDESEKKPGLPSEYKFSVSMVNCQHRAPFDTELKNSDCEAHVTSDNIHVFLKNSSFTLSQDSNLLSPKGFCSINSIASSYDSKYLASSDTSGHITISDLETMSVHSELPNYAIEFSSFPISLIFLENDDSKYNLAIVYSNNYIILWDVAKSSLSRWSVENPPSQFPEFLFSFNLRISNLTIDPSETGVLYAWGSNYVCKIDTNSPIGDLKLIRNVYNRNLVQNEIIADIKKYLLESSNTNSSQKRPSNTNSKKRMNKKDFYKKLARGQTSSRFIADFFDVPEDLPSIPKKTDEPSESDQIGDSKSKTDSHSESLQNADQKVEENLKRIKNGLLSNFLHAGVISESGDFNFSYTRRYQPIMGASFIGPNQLVIAERPEIDVIGILPPALIRKKFGANE</sequence>
<reference evidence="3 4" key="1">
    <citation type="journal article" date="2016" name="Mol. Biol. Evol.">
        <title>Genome-Wide Survey of Gut Fungi (Harpellales) Reveals the First Horizontally Transferred Ubiquitin Gene from a Mosquito Host.</title>
        <authorList>
            <person name="Wang Y."/>
            <person name="White M.M."/>
            <person name="Kvist S."/>
            <person name="Moncalvo J.M."/>
        </authorList>
    </citation>
    <scope>NUCLEOTIDE SEQUENCE [LARGE SCALE GENOMIC DNA]</scope>
    <source>
        <strain evidence="3 4">ALG-7-W6</strain>
    </source>
</reference>
<dbReference type="InterPro" id="IPR036322">
    <property type="entry name" value="WD40_repeat_dom_sf"/>
</dbReference>
<evidence type="ECO:0000256" key="1">
    <source>
        <dbReference type="PROSITE-ProRule" id="PRU00221"/>
    </source>
</evidence>
<dbReference type="GO" id="GO:0030686">
    <property type="term" value="C:90S preribosome"/>
    <property type="evidence" value="ECO:0007669"/>
    <property type="project" value="InterPro"/>
</dbReference>
<dbReference type="EMBL" id="LSSL01000995">
    <property type="protein sequence ID" value="OLY83248.1"/>
    <property type="molecule type" value="Genomic_DNA"/>
</dbReference>
<feature type="region of interest" description="Disordered" evidence="2">
    <location>
        <begin position="738"/>
        <end position="758"/>
    </location>
</feature>
<dbReference type="GO" id="GO:0034455">
    <property type="term" value="C:t-UTP complex"/>
    <property type="evidence" value="ECO:0007669"/>
    <property type="project" value="TreeGrafter"/>
</dbReference>
<protein>
    <submittedName>
        <fullName evidence="3">Cirhin</fullName>
    </submittedName>
</protein>
<feature type="compositionally biased region" description="Basic and acidic residues" evidence="2">
    <location>
        <begin position="802"/>
        <end position="812"/>
    </location>
</feature>
<keyword evidence="4" id="KW-1185">Reference proteome</keyword>
<dbReference type="PANTHER" id="PTHR44163:SF1">
    <property type="entry name" value="U3 SMALL NUCLEOLAR RNA-ASSOCIATED PROTEIN 4 HOMOLOG"/>
    <property type="match status" value="1"/>
</dbReference>
<keyword evidence="1" id="KW-0853">WD repeat</keyword>
<comment type="caution">
    <text evidence="3">The sequence shown here is derived from an EMBL/GenBank/DDBJ whole genome shotgun (WGS) entry which is preliminary data.</text>
</comment>